<feature type="transmembrane region" description="Helical" evidence="5">
    <location>
        <begin position="85"/>
        <end position="103"/>
    </location>
</feature>
<keyword evidence="2 5" id="KW-0812">Transmembrane</keyword>
<evidence type="ECO:0000256" key="5">
    <source>
        <dbReference type="RuleBase" id="RU004379"/>
    </source>
</evidence>
<feature type="non-terminal residue" evidence="6">
    <location>
        <position position="1"/>
    </location>
</feature>
<gene>
    <name evidence="6" type="ORF">RFI_06315</name>
</gene>
<evidence type="ECO:0000256" key="1">
    <source>
        <dbReference type="ARBA" id="ARBA00004141"/>
    </source>
</evidence>
<organism evidence="6 7">
    <name type="scientific">Reticulomyxa filosa</name>
    <dbReference type="NCBI Taxonomy" id="46433"/>
    <lineage>
        <taxon>Eukaryota</taxon>
        <taxon>Sar</taxon>
        <taxon>Rhizaria</taxon>
        <taxon>Retaria</taxon>
        <taxon>Foraminifera</taxon>
        <taxon>Monothalamids</taxon>
        <taxon>Reticulomyxidae</taxon>
        <taxon>Reticulomyxa</taxon>
    </lineage>
</organism>
<dbReference type="OrthoDB" id="6285520at2759"/>
<comment type="subcellular location">
    <subcellularLocation>
        <location evidence="1">Membrane</location>
        <topology evidence="1">Multi-pass membrane protein</topology>
    </subcellularLocation>
</comment>
<keyword evidence="3 5" id="KW-1133">Transmembrane helix</keyword>
<accession>X6NWW0</accession>
<evidence type="ECO:0000313" key="6">
    <source>
        <dbReference type="EMBL" id="ETO30805.1"/>
    </source>
</evidence>
<name>X6NWW0_RETFI</name>
<dbReference type="PANTHER" id="PTHR23291">
    <property type="entry name" value="BAX INHIBITOR-RELATED"/>
    <property type="match status" value="1"/>
</dbReference>
<protein>
    <recommendedName>
        <fullName evidence="8">Growth hormone-inducible transmembrane protein</fullName>
    </recommendedName>
</protein>
<dbReference type="OMA" id="WATHCAI"/>
<keyword evidence="4 5" id="KW-0472">Membrane</keyword>
<reference evidence="6 7" key="1">
    <citation type="journal article" date="2013" name="Curr. Biol.">
        <title>The Genome of the Foraminiferan Reticulomyxa filosa.</title>
        <authorList>
            <person name="Glockner G."/>
            <person name="Hulsmann N."/>
            <person name="Schleicher M."/>
            <person name="Noegel A.A."/>
            <person name="Eichinger L."/>
            <person name="Gallinger C."/>
            <person name="Pawlowski J."/>
            <person name="Sierra R."/>
            <person name="Euteneuer U."/>
            <person name="Pillet L."/>
            <person name="Moustafa A."/>
            <person name="Platzer M."/>
            <person name="Groth M."/>
            <person name="Szafranski K."/>
            <person name="Schliwa M."/>
        </authorList>
    </citation>
    <scope>NUCLEOTIDE SEQUENCE [LARGE SCALE GENOMIC DNA]</scope>
</reference>
<dbReference type="InterPro" id="IPR006214">
    <property type="entry name" value="Bax_inhibitor_1-related"/>
</dbReference>
<comment type="caution">
    <text evidence="5">Lacks conserved residue(s) required for the propagation of feature annotation.</text>
</comment>
<proteinExistence type="inferred from homology"/>
<evidence type="ECO:0000313" key="7">
    <source>
        <dbReference type="Proteomes" id="UP000023152"/>
    </source>
</evidence>
<comment type="similarity">
    <text evidence="5">Belongs to the BI1 family.</text>
</comment>
<sequence>FEQEISANFLSPFSTPFFFFFLYWLICFDPFRVLKKIKMCCWVLYQTIGGSIVQQAALITGCVVGGMSAVALAAPNDQFLRMGPMLGVGLGVVIAASFGGMFFPTSSLLMNVSLYGGLGVFGLFTAYDAQRVLHDAQVVDRFDPIAEQFGLYMDSINIFVRIVQILMMQNRKK</sequence>
<evidence type="ECO:0000256" key="2">
    <source>
        <dbReference type="ARBA" id="ARBA00022692"/>
    </source>
</evidence>
<evidence type="ECO:0008006" key="8">
    <source>
        <dbReference type="Google" id="ProtNLM"/>
    </source>
</evidence>
<dbReference type="AlphaFoldDB" id="X6NWW0"/>
<feature type="transmembrane region" description="Helical" evidence="5">
    <location>
        <begin position="108"/>
        <end position="129"/>
    </location>
</feature>
<dbReference type="EMBL" id="ASPP01005302">
    <property type="protein sequence ID" value="ETO30805.1"/>
    <property type="molecule type" value="Genomic_DNA"/>
</dbReference>
<dbReference type="Pfam" id="PF01027">
    <property type="entry name" value="Bax1-I"/>
    <property type="match status" value="1"/>
</dbReference>
<dbReference type="GO" id="GO:0005743">
    <property type="term" value="C:mitochondrial inner membrane"/>
    <property type="evidence" value="ECO:0007669"/>
    <property type="project" value="TreeGrafter"/>
</dbReference>
<feature type="transmembrane region" description="Helical" evidence="5">
    <location>
        <begin position="13"/>
        <end position="31"/>
    </location>
</feature>
<feature type="transmembrane region" description="Helical" evidence="5">
    <location>
        <begin position="52"/>
        <end position="73"/>
    </location>
</feature>
<evidence type="ECO:0000256" key="3">
    <source>
        <dbReference type="ARBA" id="ARBA00022989"/>
    </source>
</evidence>
<dbReference type="PANTHER" id="PTHR23291:SF112">
    <property type="entry name" value="GROWTH HORMONE-INDUCIBLE TRANSMEMBRANE PROTEIN"/>
    <property type="match status" value="1"/>
</dbReference>
<evidence type="ECO:0000256" key="4">
    <source>
        <dbReference type="ARBA" id="ARBA00023136"/>
    </source>
</evidence>
<comment type="caution">
    <text evidence="6">The sequence shown here is derived from an EMBL/GenBank/DDBJ whole genome shotgun (WGS) entry which is preliminary data.</text>
</comment>
<keyword evidence="7" id="KW-1185">Reference proteome</keyword>
<dbReference type="Proteomes" id="UP000023152">
    <property type="component" value="Unassembled WGS sequence"/>
</dbReference>